<dbReference type="STRING" id="157072.A0A024U2A7"/>
<dbReference type="GO" id="GO:0004674">
    <property type="term" value="F:protein serine/threonine kinase activity"/>
    <property type="evidence" value="ECO:0007669"/>
    <property type="project" value="TreeGrafter"/>
</dbReference>
<dbReference type="SUPFAM" id="SSF56112">
    <property type="entry name" value="Protein kinase-like (PK-like)"/>
    <property type="match status" value="1"/>
</dbReference>
<dbReference type="InterPro" id="IPR011009">
    <property type="entry name" value="Kinase-like_dom_sf"/>
</dbReference>
<dbReference type="GO" id="GO:0005524">
    <property type="term" value="F:ATP binding"/>
    <property type="evidence" value="ECO:0007669"/>
    <property type="project" value="InterPro"/>
</dbReference>
<dbReference type="PANTHER" id="PTHR44329">
    <property type="entry name" value="SERINE/THREONINE-PROTEIN KINASE TNNI3K-RELATED"/>
    <property type="match status" value="1"/>
</dbReference>
<dbReference type="PROSITE" id="PS50011">
    <property type="entry name" value="PROTEIN_KINASE_DOM"/>
    <property type="match status" value="1"/>
</dbReference>
<dbReference type="RefSeq" id="XP_008871528.1">
    <property type="nucleotide sequence ID" value="XM_008873306.1"/>
</dbReference>
<gene>
    <name evidence="2" type="ORF">H310_07806</name>
</gene>
<dbReference type="EMBL" id="KI913966">
    <property type="protein sequence ID" value="ETV99752.1"/>
    <property type="molecule type" value="Genomic_DNA"/>
</dbReference>
<dbReference type="VEuPathDB" id="FungiDB:H310_07806"/>
<evidence type="ECO:0000259" key="1">
    <source>
        <dbReference type="PROSITE" id="PS50011"/>
    </source>
</evidence>
<dbReference type="InterPro" id="IPR000719">
    <property type="entry name" value="Prot_kinase_dom"/>
</dbReference>
<protein>
    <recommendedName>
        <fullName evidence="1">Protein kinase domain-containing protein</fullName>
    </recommendedName>
</protein>
<accession>A0A024U2A7</accession>
<reference evidence="2" key="1">
    <citation type="submission" date="2013-12" db="EMBL/GenBank/DDBJ databases">
        <title>The Genome Sequence of Aphanomyces invadans NJM9701.</title>
        <authorList>
            <consortium name="The Broad Institute Genomics Platform"/>
            <person name="Russ C."/>
            <person name="Tyler B."/>
            <person name="van West P."/>
            <person name="Dieguez-Uribeondo J."/>
            <person name="Young S.K."/>
            <person name="Zeng Q."/>
            <person name="Gargeya S."/>
            <person name="Fitzgerald M."/>
            <person name="Abouelleil A."/>
            <person name="Alvarado L."/>
            <person name="Chapman S.B."/>
            <person name="Gainer-Dewar J."/>
            <person name="Goldberg J."/>
            <person name="Griggs A."/>
            <person name="Gujja S."/>
            <person name="Hansen M."/>
            <person name="Howarth C."/>
            <person name="Imamovic A."/>
            <person name="Ireland A."/>
            <person name="Larimer J."/>
            <person name="McCowan C."/>
            <person name="Murphy C."/>
            <person name="Pearson M."/>
            <person name="Poon T.W."/>
            <person name="Priest M."/>
            <person name="Roberts A."/>
            <person name="Saif S."/>
            <person name="Shea T."/>
            <person name="Sykes S."/>
            <person name="Wortman J."/>
            <person name="Nusbaum C."/>
            <person name="Birren B."/>
        </authorList>
    </citation>
    <scope>NUCLEOTIDE SEQUENCE [LARGE SCALE GENOMIC DNA]</scope>
    <source>
        <strain evidence="2">NJM9701</strain>
    </source>
</reference>
<sequence length="137" mass="14957">MDIMPLAESMDCGDLRGILDTNRADSSLHWSHKLQCAVHIAHGVSHLHARTIVNANLTSFNVSRGSTLNTRTASVGSFRWVAPEVMRGDQVAPAADVYWVSVILAELDTNASRLRVYLQGDGCGRPPKSRDRKTTTG</sequence>
<proteinExistence type="predicted"/>
<feature type="domain" description="Protein kinase" evidence="1">
    <location>
        <begin position="1"/>
        <end position="137"/>
    </location>
</feature>
<dbReference type="OrthoDB" id="339325at2759"/>
<dbReference type="AlphaFoldDB" id="A0A024U2A7"/>
<organism evidence="2">
    <name type="scientific">Aphanomyces invadans</name>
    <dbReference type="NCBI Taxonomy" id="157072"/>
    <lineage>
        <taxon>Eukaryota</taxon>
        <taxon>Sar</taxon>
        <taxon>Stramenopiles</taxon>
        <taxon>Oomycota</taxon>
        <taxon>Saprolegniomycetes</taxon>
        <taxon>Saprolegniales</taxon>
        <taxon>Verrucalvaceae</taxon>
        <taxon>Aphanomyces</taxon>
    </lineage>
</organism>
<dbReference type="InterPro" id="IPR051681">
    <property type="entry name" value="Ser/Thr_Kinases-Pseudokinases"/>
</dbReference>
<name>A0A024U2A7_9STRA</name>
<dbReference type="PANTHER" id="PTHR44329:SF214">
    <property type="entry name" value="PROTEIN KINASE DOMAIN-CONTAINING PROTEIN"/>
    <property type="match status" value="1"/>
</dbReference>
<dbReference type="GeneID" id="20084856"/>
<evidence type="ECO:0000313" key="2">
    <source>
        <dbReference type="EMBL" id="ETV99752.1"/>
    </source>
</evidence>
<dbReference type="Gene3D" id="1.10.510.10">
    <property type="entry name" value="Transferase(Phosphotransferase) domain 1"/>
    <property type="match status" value="1"/>
</dbReference>